<dbReference type="Pfam" id="PF08376">
    <property type="entry name" value="NIT"/>
    <property type="match status" value="1"/>
</dbReference>
<dbReference type="OrthoDB" id="2489132at2"/>
<dbReference type="KEGG" id="gps:C427_1761"/>
<dbReference type="eggNOG" id="COG0840">
    <property type="taxonomic scope" value="Bacteria"/>
</dbReference>
<dbReference type="InterPro" id="IPR004090">
    <property type="entry name" value="Chemotax_Me-accpt_rcpt"/>
</dbReference>
<dbReference type="STRING" id="1129794.C427_1761"/>
<reference evidence="8 9" key="1">
    <citation type="journal article" date="2013" name="Genome Announc.">
        <title>Complete Genome Sequence of Glaciecola psychrophila Strain 170T.</title>
        <authorList>
            <person name="Yin J."/>
            <person name="Chen J."/>
            <person name="Liu G."/>
            <person name="Yu Y."/>
            <person name="Song L."/>
            <person name="Wang X."/>
            <person name="Qu X."/>
        </authorList>
    </citation>
    <scope>NUCLEOTIDE SEQUENCE [LARGE SCALE GENOMIC DNA]</scope>
    <source>
        <strain evidence="8 9">170</strain>
    </source>
</reference>
<dbReference type="PROSITE" id="PS50906">
    <property type="entry name" value="NIT"/>
    <property type="match status" value="1"/>
</dbReference>
<dbReference type="GO" id="GO:0007165">
    <property type="term" value="P:signal transduction"/>
    <property type="evidence" value="ECO:0007669"/>
    <property type="project" value="UniProtKB-KW"/>
</dbReference>
<dbReference type="Pfam" id="PF00015">
    <property type="entry name" value="MCPsignal"/>
    <property type="match status" value="1"/>
</dbReference>
<dbReference type="EMBL" id="CP003837">
    <property type="protein sequence ID" value="AGH43870.1"/>
    <property type="molecule type" value="Genomic_DNA"/>
</dbReference>
<feature type="domain" description="NIT" evidence="7">
    <location>
        <begin position="49"/>
        <end position="294"/>
    </location>
</feature>
<keyword evidence="9" id="KW-1185">Reference proteome</keyword>
<dbReference type="PRINTS" id="PR00260">
    <property type="entry name" value="CHEMTRNSDUCR"/>
</dbReference>
<dbReference type="InterPro" id="IPR010910">
    <property type="entry name" value="Nitrate/nitrite_sensing_bac"/>
</dbReference>
<evidence type="ECO:0000256" key="4">
    <source>
        <dbReference type="PROSITE-ProRule" id="PRU00284"/>
    </source>
</evidence>
<evidence type="ECO:0000256" key="5">
    <source>
        <dbReference type="SAM" id="Phobius"/>
    </source>
</evidence>
<dbReference type="PANTHER" id="PTHR32089">
    <property type="entry name" value="METHYL-ACCEPTING CHEMOTAXIS PROTEIN MCPB"/>
    <property type="match status" value="1"/>
</dbReference>
<dbReference type="SUPFAM" id="SSF58104">
    <property type="entry name" value="Methyl-accepting chemotaxis protein (MCP) signaling domain"/>
    <property type="match status" value="1"/>
</dbReference>
<organism evidence="8 9">
    <name type="scientific">Paraglaciecola psychrophila 170</name>
    <dbReference type="NCBI Taxonomy" id="1129794"/>
    <lineage>
        <taxon>Bacteria</taxon>
        <taxon>Pseudomonadati</taxon>
        <taxon>Pseudomonadota</taxon>
        <taxon>Gammaproteobacteria</taxon>
        <taxon>Alteromonadales</taxon>
        <taxon>Alteromonadaceae</taxon>
        <taxon>Paraglaciecola</taxon>
    </lineage>
</organism>
<dbReference type="PROSITE" id="PS50111">
    <property type="entry name" value="CHEMOTAXIS_TRANSDUC_2"/>
    <property type="match status" value="1"/>
</dbReference>
<keyword evidence="2 4" id="KW-0807">Transducer</keyword>
<comment type="subcellular location">
    <subcellularLocation>
        <location evidence="1">Membrane</location>
    </subcellularLocation>
</comment>
<comment type="similarity">
    <text evidence="3">Belongs to the methyl-accepting chemotaxis (MCP) protein family.</text>
</comment>
<evidence type="ECO:0000259" key="6">
    <source>
        <dbReference type="PROSITE" id="PS50111"/>
    </source>
</evidence>
<gene>
    <name evidence="8" type="ORF">C427_1761</name>
</gene>
<dbReference type="GO" id="GO:0006935">
    <property type="term" value="P:chemotaxis"/>
    <property type="evidence" value="ECO:0007669"/>
    <property type="project" value="InterPro"/>
</dbReference>
<evidence type="ECO:0000313" key="8">
    <source>
        <dbReference type="EMBL" id="AGH43870.1"/>
    </source>
</evidence>
<dbReference type="FunFam" id="1.10.287.950:FF:000001">
    <property type="entry name" value="Methyl-accepting chemotaxis sensory transducer"/>
    <property type="match status" value="1"/>
</dbReference>
<feature type="transmembrane region" description="Helical" evidence="5">
    <location>
        <begin position="299"/>
        <end position="320"/>
    </location>
</feature>
<name>K7A945_9ALTE</name>
<dbReference type="InterPro" id="IPR013587">
    <property type="entry name" value="Nitrate/nitrite_sensing"/>
</dbReference>
<dbReference type="GO" id="GO:0016020">
    <property type="term" value="C:membrane"/>
    <property type="evidence" value="ECO:0007669"/>
    <property type="project" value="UniProtKB-SubCell"/>
</dbReference>
<dbReference type="PANTHER" id="PTHR32089:SF112">
    <property type="entry name" value="LYSOZYME-LIKE PROTEIN-RELATED"/>
    <property type="match status" value="1"/>
</dbReference>
<feature type="domain" description="Methyl-accepting transducer" evidence="6">
    <location>
        <begin position="382"/>
        <end position="618"/>
    </location>
</feature>
<evidence type="ECO:0000259" key="7">
    <source>
        <dbReference type="PROSITE" id="PS50906"/>
    </source>
</evidence>
<proteinExistence type="inferred from homology"/>
<protein>
    <submittedName>
        <fullName evidence="8">Methyl-accepting chemotaxis protein</fullName>
    </submittedName>
</protein>
<dbReference type="SMART" id="SM00283">
    <property type="entry name" value="MA"/>
    <property type="match status" value="1"/>
</dbReference>
<evidence type="ECO:0000256" key="2">
    <source>
        <dbReference type="ARBA" id="ARBA00023224"/>
    </source>
</evidence>
<dbReference type="Gene3D" id="1.10.287.950">
    <property type="entry name" value="Methyl-accepting chemotaxis protein"/>
    <property type="match status" value="1"/>
</dbReference>
<accession>K7A945</accession>
<dbReference type="PATRIC" id="fig|1129794.4.peg.1746"/>
<dbReference type="HOGENOM" id="CLU_000445_107_27_6"/>
<dbReference type="Proteomes" id="UP000011864">
    <property type="component" value="Chromosome"/>
</dbReference>
<dbReference type="AlphaFoldDB" id="K7A945"/>
<dbReference type="CDD" id="cd11386">
    <property type="entry name" value="MCP_signal"/>
    <property type="match status" value="1"/>
</dbReference>
<dbReference type="GO" id="GO:0004888">
    <property type="term" value="F:transmembrane signaling receptor activity"/>
    <property type="evidence" value="ECO:0007669"/>
    <property type="project" value="InterPro"/>
</dbReference>
<evidence type="ECO:0000256" key="1">
    <source>
        <dbReference type="ARBA" id="ARBA00004370"/>
    </source>
</evidence>
<dbReference type="RefSeq" id="WP_007637455.1">
    <property type="nucleotide sequence ID" value="NC_020514.1"/>
</dbReference>
<keyword evidence="5" id="KW-0812">Transmembrane</keyword>
<keyword evidence="5" id="KW-1133">Transmembrane helix</keyword>
<evidence type="ECO:0000313" key="9">
    <source>
        <dbReference type="Proteomes" id="UP000011864"/>
    </source>
</evidence>
<evidence type="ECO:0000256" key="3">
    <source>
        <dbReference type="ARBA" id="ARBA00029447"/>
    </source>
</evidence>
<dbReference type="InterPro" id="IPR004089">
    <property type="entry name" value="MCPsignal_dom"/>
</dbReference>
<keyword evidence="5" id="KW-0472">Membrane</keyword>
<sequence length="654" mass="72360">MKRWLSRYLSLLTLIPVAVLLIFITANIFRAYHDLEQANKTISNVRLVTITSQLVHELQKERGMSAGFIGSKGSEFVSELKNQRTLTDKEVNSLKSFMVDIDYQQQINKTMQQLFNDLGQLQIIRQQVDALSITLPKALRYYTANNLLLLDLNGHLASELEETTSAERFLILYNIAYAKEQAGIERAVLNSVFASEEFTPALMTRFIELLTKQQTYIKSAYTVASSDFKEVLNRFVESKESRDVQGYRDIAKNNMNGFNVEPNDWFKAATARIDKLKITEQTLLDEANLYAQGNVSNRLFVIVSESLVLILMLAVAYAVFSTVRLRALQSFEINRFMNKVNLEKDLTDKVELITEDELGIIAKLINITFTNIRTDFISFQENADQIGEATEQAACATEQSKVNLKRLQLEISSIASATEEMSASIKSVTEHMLVASDGAETAAKETVNGEEAVKISMQGISQTAVEVARVGTTITELNSRVSDILGMVDVIKSVADQTNLLALNAAIEAARAGEQGRGFAVVADEVRTLAKRTQQSTQEISDVVDVLKNSSQKAFSSIESGNQQAKEAVTNAQQISAVLAKIVQSIKSVDDVTGVIESSTREQSLVIQSISKNVAIIDGQARETVVGAEQLSASSLQLSQITLEMKARIQAYKV</sequence>